<evidence type="ECO:0000256" key="2">
    <source>
        <dbReference type="ARBA" id="ARBA00022475"/>
    </source>
</evidence>
<evidence type="ECO:0000256" key="6">
    <source>
        <dbReference type="ARBA" id="ARBA00022989"/>
    </source>
</evidence>
<keyword evidence="3" id="KW-0145">Chemotaxis</keyword>
<evidence type="ECO:0000256" key="5">
    <source>
        <dbReference type="ARBA" id="ARBA00022779"/>
    </source>
</evidence>
<gene>
    <name evidence="9" type="ORF">MNBD_GAMMA23-2059</name>
</gene>
<proteinExistence type="predicted"/>
<evidence type="ECO:0000256" key="1">
    <source>
        <dbReference type="ARBA" id="ARBA00004162"/>
    </source>
</evidence>
<reference evidence="9" key="1">
    <citation type="submission" date="2018-06" db="EMBL/GenBank/DDBJ databases">
        <authorList>
            <person name="Zhirakovskaya E."/>
        </authorList>
    </citation>
    <scope>NUCLEOTIDE SEQUENCE</scope>
</reference>
<accession>A0A3B1A5D8</accession>
<sequence length="193" mass="20871">MANKEKEKDLDLDVEQTGKSKTNLLIIVLIVVILAAGGGVAAVFLLGGDSEDEKAGTKGEEAAQVAPAHAIYSALRPTFIINFEDTKKARYVQLDLTVMAHEQHAIDLVQEHSPVIRNNIITILSGQKYEVLSTLEGKQKLRTDLLNSINQTITTEVSNSAPAEDKADDGHVAVPVAGQSYIKAVYFTSLVMQ</sequence>
<dbReference type="PANTHER" id="PTHR35091">
    <property type="entry name" value="FLAGELLAR PROTEIN FLIL"/>
    <property type="match status" value="1"/>
</dbReference>
<evidence type="ECO:0000256" key="4">
    <source>
        <dbReference type="ARBA" id="ARBA00022692"/>
    </source>
</evidence>
<keyword evidence="6 8" id="KW-1133">Transmembrane helix</keyword>
<dbReference type="PANTHER" id="PTHR35091:SF2">
    <property type="entry name" value="FLAGELLAR PROTEIN FLIL"/>
    <property type="match status" value="1"/>
</dbReference>
<dbReference type="InterPro" id="IPR005503">
    <property type="entry name" value="FliL"/>
</dbReference>
<dbReference type="GO" id="GO:0005886">
    <property type="term" value="C:plasma membrane"/>
    <property type="evidence" value="ECO:0007669"/>
    <property type="project" value="UniProtKB-SubCell"/>
</dbReference>
<keyword evidence="4 8" id="KW-0812">Transmembrane</keyword>
<evidence type="ECO:0000256" key="8">
    <source>
        <dbReference type="SAM" id="Phobius"/>
    </source>
</evidence>
<name>A0A3B1A5D8_9ZZZZ</name>
<organism evidence="9">
    <name type="scientific">hydrothermal vent metagenome</name>
    <dbReference type="NCBI Taxonomy" id="652676"/>
    <lineage>
        <taxon>unclassified sequences</taxon>
        <taxon>metagenomes</taxon>
        <taxon>ecological metagenomes</taxon>
    </lineage>
</organism>
<evidence type="ECO:0000256" key="3">
    <source>
        <dbReference type="ARBA" id="ARBA00022500"/>
    </source>
</evidence>
<dbReference type="EMBL" id="UOFT01000033">
    <property type="protein sequence ID" value="VAW93429.1"/>
    <property type="molecule type" value="Genomic_DNA"/>
</dbReference>
<keyword evidence="2" id="KW-1003">Cell membrane</keyword>
<dbReference type="GO" id="GO:0009425">
    <property type="term" value="C:bacterial-type flagellum basal body"/>
    <property type="evidence" value="ECO:0007669"/>
    <property type="project" value="InterPro"/>
</dbReference>
<dbReference type="GO" id="GO:0006935">
    <property type="term" value="P:chemotaxis"/>
    <property type="evidence" value="ECO:0007669"/>
    <property type="project" value="UniProtKB-KW"/>
</dbReference>
<dbReference type="Pfam" id="PF03748">
    <property type="entry name" value="FliL"/>
    <property type="match status" value="1"/>
</dbReference>
<evidence type="ECO:0000256" key="7">
    <source>
        <dbReference type="ARBA" id="ARBA00023136"/>
    </source>
</evidence>
<comment type="subcellular location">
    <subcellularLocation>
        <location evidence="1">Cell membrane</location>
        <topology evidence="1">Single-pass membrane protein</topology>
    </subcellularLocation>
</comment>
<evidence type="ECO:0000313" key="9">
    <source>
        <dbReference type="EMBL" id="VAW93429.1"/>
    </source>
</evidence>
<keyword evidence="7 8" id="KW-0472">Membrane</keyword>
<dbReference type="AlphaFoldDB" id="A0A3B1A5D8"/>
<dbReference type="GO" id="GO:0071978">
    <property type="term" value="P:bacterial-type flagellum-dependent swarming motility"/>
    <property type="evidence" value="ECO:0007669"/>
    <property type="project" value="TreeGrafter"/>
</dbReference>
<keyword evidence="5" id="KW-0283">Flagellar rotation</keyword>
<evidence type="ECO:0008006" key="10">
    <source>
        <dbReference type="Google" id="ProtNLM"/>
    </source>
</evidence>
<feature type="transmembrane region" description="Helical" evidence="8">
    <location>
        <begin position="24"/>
        <end position="46"/>
    </location>
</feature>
<protein>
    <recommendedName>
        <fullName evidence="10">Flagellar protein FliL</fullName>
    </recommendedName>
</protein>